<accession>A0ABU0M9X5</accession>
<name>A0ABU0M9X5_9HYPH</name>
<comment type="caution">
    <text evidence="5">The sequence shown here is derived from an EMBL/GenBank/DDBJ whole genome shotgun (WGS) entry which is preliminary data.</text>
</comment>
<dbReference type="Gene3D" id="3.40.50.720">
    <property type="entry name" value="NAD(P)-binding Rossmann-like Domain"/>
    <property type="match status" value="1"/>
</dbReference>
<feature type="domain" description="3-hydroxyacyl-CoA dehydrogenase C-terminal" evidence="3">
    <location>
        <begin position="187"/>
        <end position="259"/>
    </location>
</feature>
<dbReference type="NCBIfam" id="NF004783">
    <property type="entry name" value="PRK06129.1"/>
    <property type="match status" value="1"/>
</dbReference>
<dbReference type="Proteomes" id="UP001223743">
    <property type="component" value="Unassembled WGS sequence"/>
</dbReference>
<dbReference type="InterPro" id="IPR006108">
    <property type="entry name" value="3HC_DH_C"/>
</dbReference>
<evidence type="ECO:0000313" key="6">
    <source>
        <dbReference type="Proteomes" id="UP001223743"/>
    </source>
</evidence>
<organism evidence="5 6">
    <name type="scientific">Kaistia geumhonensis</name>
    <dbReference type="NCBI Taxonomy" id="410839"/>
    <lineage>
        <taxon>Bacteria</taxon>
        <taxon>Pseudomonadati</taxon>
        <taxon>Pseudomonadota</taxon>
        <taxon>Alphaproteobacteria</taxon>
        <taxon>Hyphomicrobiales</taxon>
        <taxon>Kaistiaceae</taxon>
        <taxon>Kaistia</taxon>
    </lineage>
</organism>
<evidence type="ECO:0000313" key="5">
    <source>
        <dbReference type="EMBL" id="MDQ0517741.1"/>
    </source>
</evidence>
<dbReference type="PANTHER" id="PTHR48075">
    <property type="entry name" value="3-HYDROXYACYL-COA DEHYDROGENASE FAMILY PROTEIN"/>
    <property type="match status" value="1"/>
</dbReference>
<reference evidence="5 6" key="1">
    <citation type="submission" date="2023-07" db="EMBL/GenBank/DDBJ databases">
        <title>Genomic Encyclopedia of Type Strains, Phase IV (KMG-IV): sequencing the most valuable type-strain genomes for metagenomic binning, comparative biology and taxonomic classification.</title>
        <authorList>
            <person name="Goeker M."/>
        </authorList>
    </citation>
    <scope>NUCLEOTIDE SEQUENCE [LARGE SCALE GENOMIC DNA]</scope>
    <source>
        <strain evidence="5 6">B1-1</strain>
    </source>
</reference>
<keyword evidence="2" id="KW-0560">Oxidoreductase</keyword>
<dbReference type="EMBL" id="JAUSWJ010000001">
    <property type="protein sequence ID" value="MDQ0517741.1"/>
    <property type="molecule type" value="Genomic_DNA"/>
</dbReference>
<keyword evidence="6" id="KW-1185">Reference proteome</keyword>
<evidence type="ECO:0000259" key="3">
    <source>
        <dbReference type="Pfam" id="PF00725"/>
    </source>
</evidence>
<dbReference type="SUPFAM" id="SSF51735">
    <property type="entry name" value="NAD(P)-binding Rossmann-fold domains"/>
    <property type="match status" value="1"/>
</dbReference>
<evidence type="ECO:0000256" key="1">
    <source>
        <dbReference type="ARBA" id="ARBA00009463"/>
    </source>
</evidence>
<feature type="domain" description="3-hydroxyacyl-CoA dehydrogenase NAD binding" evidence="4">
    <location>
        <begin position="5"/>
        <end position="181"/>
    </location>
</feature>
<dbReference type="Pfam" id="PF02737">
    <property type="entry name" value="3HCDH_N"/>
    <property type="match status" value="1"/>
</dbReference>
<dbReference type="InterPro" id="IPR036291">
    <property type="entry name" value="NAD(P)-bd_dom_sf"/>
</dbReference>
<dbReference type="InterPro" id="IPR013328">
    <property type="entry name" value="6PGD_dom2"/>
</dbReference>
<dbReference type="InterPro" id="IPR006176">
    <property type="entry name" value="3-OHacyl-CoA_DH_NAD-bd"/>
</dbReference>
<protein>
    <submittedName>
        <fullName evidence="5">3-hydroxyacyl-CoA dehydrogenase</fullName>
    </submittedName>
</protein>
<dbReference type="Gene3D" id="1.10.1040.10">
    <property type="entry name" value="N-(1-d-carboxylethyl)-l-norvaline Dehydrogenase, domain 2"/>
    <property type="match status" value="1"/>
</dbReference>
<dbReference type="SUPFAM" id="SSF48179">
    <property type="entry name" value="6-phosphogluconate dehydrogenase C-terminal domain-like"/>
    <property type="match status" value="1"/>
</dbReference>
<dbReference type="InterPro" id="IPR008927">
    <property type="entry name" value="6-PGluconate_DH-like_C_sf"/>
</dbReference>
<dbReference type="Pfam" id="PF00725">
    <property type="entry name" value="3HCDH"/>
    <property type="match status" value="1"/>
</dbReference>
<evidence type="ECO:0000259" key="4">
    <source>
        <dbReference type="Pfam" id="PF02737"/>
    </source>
</evidence>
<comment type="similarity">
    <text evidence="1">Belongs to the 3-hydroxyacyl-CoA dehydrogenase family.</text>
</comment>
<sequence length="310" mass="32467">MSMRVACIGTGTVGSAFAVVFARAGHEVALFDAAPGAVEDFALKRIRATLDLLGTEGALAEPVAEIMSRVRPAASLADAVSGAAYVQESVAEEVAVKRAVFAALGDAAPEDAVLASSTSALAGSRFLDAAARPGRCLVAHPVNPPSLIPLVELCPAPFTAKETVERARALLAAAGMSPVTLAREIDGFILNRLQYTLVAEALHLVGEGYCSAADIDRVVTEGLAPRWASIGPFEVAHLNAVDGFAGFVARLGGMMRAMGQGARTDYDWSDDLVASIHAELEKQVPVAGIPARQAWRDRRILATRRLQKGD</sequence>
<gene>
    <name evidence="5" type="ORF">QO015_003354</name>
</gene>
<proteinExistence type="inferred from homology"/>
<dbReference type="PANTHER" id="PTHR48075:SF1">
    <property type="entry name" value="LAMBDA-CRYSTALLIN HOMOLOG"/>
    <property type="match status" value="1"/>
</dbReference>
<evidence type="ECO:0000256" key="2">
    <source>
        <dbReference type="ARBA" id="ARBA00023002"/>
    </source>
</evidence>